<dbReference type="AlphaFoldDB" id="A0A4Q2ALR1"/>
<organism evidence="2 3">
    <name type="scientific">Ligilactobacillus murinus</name>
    <dbReference type="NCBI Taxonomy" id="1622"/>
    <lineage>
        <taxon>Bacteria</taxon>
        <taxon>Bacillati</taxon>
        <taxon>Bacillota</taxon>
        <taxon>Bacilli</taxon>
        <taxon>Lactobacillales</taxon>
        <taxon>Lactobacillaceae</taxon>
        <taxon>Ligilactobacillus</taxon>
    </lineage>
</organism>
<dbReference type="RefSeq" id="WP_119448452.1">
    <property type="nucleotide sequence ID" value="NZ_JANKBB010000003.1"/>
</dbReference>
<dbReference type="OrthoDB" id="9867406at2"/>
<reference evidence="2 3" key="1">
    <citation type="submission" date="2018-09" db="EMBL/GenBank/DDBJ databases">
        <title>Murine metabolic-syndrome-specific gut microbial biobank.</title>
        <authorList>
            <person name="Liu C."/>
        </authorList>
    </citation>
    <scope>NUCLEOTIDE SEQUENCE [LARGE SCALE GENOMIC DNA]</scope>
    <source>
        <strain evidence="2 3">C-30</strain>
    </source>
</reference>
<evidence type="ECO:0000313" key="2">
    <source>
        <dbReference type="EMBL" id="RXV70475.1"/>
    </source>
</evidence>
<dbReference type="Proteomes" id="UP000289316">
    <property type="component" value="Unassembled WGS sequence"/>
</dbReference>
<sequence length="135" mass="15175">MARKKVTDKASTPISKPELNKTTKNFRKSGGKIFSGPEVDERLKNIGAEASIIGNDIMMISSKAGRAAIREELIRIKQARYYGAPSSDEDVFLREIEAGKILLKNATKWKLIHKEIEDTKLLIKKYTNDLNKLKG</sequence>
<evidence type="ECO:0000256" key="1">
    <source>
        <dbReference type="SAM" id="MobiDB-lite"/>
    </source>
</evidence>
<proteinExistence type="predicted"/>
<comment type="caution">
    <text evidence="2">The sequence shown here is derived from an EMBL/GenBank/DDBJ whole genome shotgun (WGS) entry which is preliminary data.</text>
</comment>
<accession>A0A4Q2ALR1</accession>
<feature type="region of interest" description="Disordered" evidence="1">
    <location>
        <begin position="1"/>
        <end position="33"/>
    </location>
</feature>
<name>A0A4Q2ALR1_9LACO</name>
<evidence type="ECO:0000313" key="3">
    <source>
        <dbReference type="Proteomes" id="UP000289316"/>
    </source>
</evidence>
<protein>
    <submittedName>
        <fullName evidence="2">Uncharacterized protein</fullName>
    </submittedName>
</protein>
<gene>
    <name evidence="2" type="ORF">D6C19_08665</name>
</gene>
<dbReference type="EMBL" id="QZFR01000071">
    <property type="protein sequence ID" value="RXV70475.1"/>
    <property type="molecule type" value="Genomic_DNA"/>
</dbReference>